<dbReference type="PaxDb" id="35128-Thaps3300"/>
<evidence type="ECO:0000313" key="3">
    <source>
        <dbReference type="Proteomes" id="UP000001449"/>
    </source>
</evidence>
<keyword evidence="3" id="KW-1185">Reference proteome</keyword>
<dbReference type="AlphaFoldDB" id="B8BXE2"/>
<gene>
    <name evidence="2" type="ORF">THAPSDRAFT_3300</name>
</gene>
<reference evidence="2 3" key="2">
    <citation type="journal article" date="2008" name="Nature">
        <title>The Phaeodactylum genome reveals the evolutionary history of diatom genomes.</title>
        <authorList>
            <person name="Bowler C."/>
            <person name="Allen A.E."/>
            <person name="Badger J.H."/>
            <person name="Grimwood J."/>
            <person name="Jabbari K."/>
            <person name="Kuo A."/>
            <person name="Maheswari U."/>
            <person name="Martens C."/>
            <person name="Maumus F."/>
            <person name="Otillar R.P."/>
            <person name="Rayko E."/>
            <person name="Salamov A."/>
            <person name="Vandepoele K."/>
            <person name="Beszteri B."/>
            <person name="Gruber A."/>
            <person name="Heijde M."/>
            <person name="Katinka M."/>
            <person name="Mock T."/>
            <person name="Valentin K."/>
            <person name="Verret F."/>
            <person name="Berges J.A."/>
            <person name="Brownlee C."/>
            <person name="Cadoret J.P."/>
            <person name="Chiovitti A."/>
            <person name="Choi C.J."/>
            <person name="Coesel S."/>
            <person name="De Martino A."/>
            <person name="Detter J.C."/>
            <person name="Durkin C."/>
            <person name="Falciatore A."/>
            <person name="Fournet J."/>
            <person name="Haruta M."/>
            <person name="Huysman M.J."/>
            <person name="Jenkins B.D."/>
            <person name="Jiroutova K."/>
            <person name="Jorgensen R.E."/>
            <person name="Joubert Y."/>
            <person name="Kaplan A."/>
            <person name="Kroger N."/>
            <person name="Kroth P.G."/>
            <person name="La Roche J."/>
            <person name="Lindquist E."/>
            <person name="Lommer M."/>
            <person name="Martin-Jezequel V."/>
            <person name="Lopez P.J."/>
            <person name="Lucas S."/>
            <person name="Mangogna M."/>
            <person name="McGinnis K."/>
            <person name="Medlin L.K."/>
            <person name="Montsant A."/>
            <person name="Oudot-Le Secq M.P."/>
            <person name="Napoli C."/>
            <person name="Obornik M."/>
            <person name="Parker M.S."/>
            <person name="Petit J.L."/>
            <person name="Porcel B.M."/>
            <person name="Poulsen N."/>
            <person name="Robison M."/>
            <person name="Rychlewski L."/>
            <person name="Rynearson T.A."/>
            <person name="Schmutz J."/>
            <person name="Shapiro H."/>
            <person name="Siaut M."/>
            <person name="Stanley M."/>
            <person name="Sussman M.R."/>
            <person name="Taylor A.R."/>
            <person name="Vardi A."/>
            <person name="von Dassow P."/>
            <person name="Vyverman W."/>
            <person name="Willis A."/>
            <person name="Wyrwicz L.S."/>
            <person name="Rokhsar D.S."/>
            <person name="Weissenbach J."/>
            <person name="Armbrust E.V."/>
            <person name="Green B.R."/>
            <person name="Van de Peer Y."/>
            <person name="Grigoriev I.V."/>
        </authorList>
    </citation>
    <scope>NUCLEOTIDE SEQUENCE [LARGE SCALE GENOMIC DNA]</scope>
    <source>
        <strain evidence="2 3">CCMP1335</strain>
    </source>
</reference>
<dbReference type="InterPro" id="IPR029063">
    <property type="entry name" value="SAM-dependent_MTases_sf"/>
</dbReference>
<dbReference type="eggNOG" id="ENOG502RYDU">
    <property type="taxonomic scope" value="Eukaryota"/>
</dbReference>
<dbReference type="InterPro" id="IPR025714">
    <property type="entry name" value="Methyltranfer_dom"/>
</dbReference>
<dbReference type="CDD" id="cd02440">
    <property type="entry name" value="AdoMet_MTases"/>
    <property type="match status" value="1"/>
</dbReference>
<dbReference type="GeneID" id="7444710"/>
<protein>
    <recommendedName>
        <fullName evidence="1">Methyltransferase domain-containing protein</fullName>
    </recommendedName>
</protein>
<dbReference type="HOGENOM" id="CLU_094035_1_0_1"/>
<dbReference type="GO" id="GO:0008168">
    <property type="term" value="F:methyltransferase activity"/>
    <property type="evidence" value="ECO:0000318"/>
    <property type="project" value="GO_Central"/>
</dbReference>
<dbReference type="Pfam" id="PF13847">
    <property type="entry name" value="Methyltransf_31"/>
    <property type="match status" value="1"/>
</dbReference>
<dbReference type="InParanoid" id="B8BXE2"/>
<dbReference type="RefSeq" id="XP_002288255.1">
    <property type="nucleotide sequence ID" value="XM_002288219.1"/>
</dbReference>
<reference evidence="2 3" key="1">
    <citation type="journal article" date="2004" name="Science">
        <title>The genome of the diatom Thalassiosira pseudonana: ecology, evolution, and metabolism.</title>
        <authorList>
            <person name="Armbrust E.V."/>
            <person name="Berges J.A."/>
            <person name="Bowler C."/>
            <person name="Green B.R."/>
            <person name="Martinez D."/>
            <person name="Putnam N.H."/>
            <person name="Zhou S."/>
            <person name="Allen A.E."/>
            <person name="Apt K.E."/>
            <person name="Bechner M."/>
            <person name="Brzezinski M.A."/>
            <person name="Chaal B.K."/>
            <person name="Chiovitti A."/>
            <person name="Davis A.K."/>
            <person name="Demarest M.S."/>
            <person name="Detter J.C."/>
            <person name="Glavina T."/>
            <person name="Goodstein D."/>
            <person name="Hadi M.Z."/>
            <person name="Hellsten U."/>
            <person name="Hildebrand M."/>
            <person name="Jenkins B.D."/>
            <person name="Jurka J."/>
            <person name="Kapitonov V.V."/>
            <person name="Kroger N."/>
            <person name="Lau W.W."/>
            <person name="Lane T.W."/>
            <person name="Larimer F.W."/>
            <person name="Lippmeier J.C."/>
            <person name="Lucas S."/>
            <person name="Medina M."/>
            <person name="Montsant A."/>
            <person name="Obornik M."/>
            <person name="Parker M.S."/>
            <person name="Palenik B."/>
            <person name="Pazour G.J."/>
            <person name="Richardson P.M."/>
            <person name="Rynearson T.A."/>
            <person name="Saito M.A."/>
            <person name="Schwartz D.C."/>
            <person name="Thamatrakoln K."/>
            <person name="Valentin K."/>
            <person name="Vardi A."/>
            <person name="Wilkerson F.P."/>
            <person name="Rokhsar D.S."/>
        </authorList>
    </citation>
    <scope>NUCLEOTIDE SEQUENCE [LARGE SCALE GENOMIC DNA]</scope>
    <source>
        <strain evidence="2 3">CCMP1335</strain>
    </source>
</reference>
<dbReference type="Gene3D" id="3.40.50.150">
    <property type="entry name" value="Vaccinia Virus protein VP39"/>
    <property type="match status" value="1"/>
</dbReference>
<evidence type="ECO:0000313" key="2">
    <source>
        <dbReference type="EMBL" id="EED93691.1"/>
    </source>
</evidence>
<dbReference type="SUPFAM" id="SSF53335">
    <property type="entry name" value="S-adenosyl-L-methionine-dependent methyltransferases"/>
    <property type="match status" value="1"/>
</dbReference>
<feature type="domain" description="Methyltransferase" evidence="1">
    <location>
        <begin position="32"/>
        <end position="147"/>
    </location>
</feature>
<accession>B8BXE2</accession>
<dbReference type="EMBL" id="CM000640">
    <property type="protein sequence ID" value="EED93691.1"/>
    <property type="molecule type" value="Genomic_DNA"/>
</dbReference>
<dbReference type="Proteomes" id="UP000001449">
    <property type="component" value="Chromosome 3"/>
</dbReference>
<dbReference type="OMA" id="LTAGWYK"/>
<sequence length="229" mass="25423">MYYCKAKSFIYDAVILRMTEKWYRTVLQRLPDGAVVLDVGVGTGGALLRCADLVKSKDLKIIGIDIDAAYVEAGKQSLEVAGLSDRISIDKVDVYDGSENIVELAKALGVSADTNGKIFDAVYFSGSFSLLPDPVKALKLVSEWTKEPTKDSKEGTIYITQTYQRKTPFFLPYVKPLLKYATTIDFGQLVREEDVLETFKRSGLDVVEHEVIPGSVDSRFQAAYLSVLR</sequence>
<organism evidence="2 3">
    <name type="scientific">Thalassiosira pseudonana</name>
    <name type="common">Marine diatom</name>
    <name type="synonym">Cyclotella nana</name>
    <dbReference type="NCBI Taxonomy" id="35128"/>
    <lineage>
        <taxon>Eukaryota</taxon>
        <taxon>Sar</taxon>
        <taxon>Stramenopiles</taxon>
        <taxon>Ochrophyta</taxon>
        <taxon>Bacillariophyta</taxon>
        <taxon>Coscinodiscophyceae</taxon>
        <taxon>Thalassiosirophycidae</taxon>
        <taxon>Thalassiosirales</taxon>
        <taxon>Thalassiosiraceae</taxon>
        <taxon>Thalassiosira</taxon>
    </lineage>
</organism>
<proteinExistence type="predicted"/>
<dbReference type="SMR" id="B8BXE2"/>
<dbReference type="KEGG" id="tps:THAPSDRAFT_3300"/>
<evidence type="ECO:0000259" key="1">
    <source>
        <dbReference type="Pfam" id="PF13847"/>
    </source>
</evidence>
<name>B8BXE2_THAPS</name>